<evidence type="ECO:0000313" key="2">
    <source>
        <dbReference type="Proteomes" id="UP000814140"/>
    </source>
</evidence>
<organism evidence="1 2">
    <name type="scientific">Artomyces pyxidatus</name>
    <dbReference type="NCBI Taxonomy" id="48021"/>
    <lineage>
        <taxon>Eukaryota</taxon>
        <taxon>Fungi</taxon>
        <taxon>Dikarya</taxon>
        <taxon>Basidiomycota</taxon>
        <taxon>Agaricomycotina</taxon>
        <taxon>Agaricomycetes</taxon>
        <taxon>Russulales</taxon>
        <taxon>Auriscalpiaceae</taxon>
        <taxon>Artomyces</taxon>
    </lineage>
</organism>
<sequence length="326" mass="36043">MDEELAAIAELHSPVIDPGSVVAESESPRVDGLLESLHPLSEEMALTSPRRLRVDTRYATSSRTSPLSSTIFGPSPDLDQYDDVVSMNYLSPVAFHLPRPRQNSFRESDTPSLTSSASRSSLNSYVPSSFLGSPPASPPLNAQVHMPESSHLAAITELQPHGERYRSVEDEEEHKSPVLFSPVSEHPYNDSASTITPHKILARMRSNSDALRRLRTGTPPVDTAQEPLPSSAPSSSGPLQLTRFFSGKSDKPDEDKQRKAEEKRRRKEDAKARTENLALELKRRAEERARKAENASVYSTRSDEKRHRKAAWEEDGAAYSGLATGF</sequence>
<comment type="caution">
    <text evidence="1">The sequence shown here is derived from an EMBL/GenBank/DDBJ whole genome shotgun (WGS) entry which is preliminary data.</text>
</comment>
<dbReference type="EMBL" id="MU277267">
    <property type="protein sequence ID" value="KAI0056266.1"/>
    <property type="molecule type" value="Genomic_DNA"/>
</dbReference>
<evidence type="ECO:0000313" key="1">
    <source>
        <dbReference type="EMBL" id="KAI0056266.1"/>
    </source>
</evidence>
<protein>
    <submittedName>
        <fullName evidence="1">Uncharacterized protein</fullName>
    </submittedName>
</protein>
<reference evidence="1" key="1">
    <citation type="submission" date="2021-03" db="EMBL/GenBank/DDBJ databases">
        <authorList>
            <consortium name="DOE Joint Genome Institute"/>
            <person name="Ahrendt S."/>
            <person name="Looney B.P."/>
            <person name="Miyauchi S."/>
            <person name="Morin E."/>
            <person name="Drula E."/>
            <person name="Courty P.E."/>
            <person name="Chicoki N."/>
            <person name="Fauchery L."/>
            <person name="Kohler A."/>
            <person name="Kuo A."/>
            <person name="Labutti K."/>
            <person name="Pangilinan J."/>
            <person name="Lipzen A."/>
            <person name="Riley R."/>
            <person name="Andreopoulos W."/>
            <person name="He G."/>
            <person name="Johnson J."/>
            <person name="Barry K.W."/>
            <person name="Grigoriev I.V."/>
            <person name="Nagy L."/>
            <person name="Hibbett D."/>
            <person name="Henrissat B."/>
            <person name="Matheny P.B."/>
            <person name="Labbe J."/>
            <person name="Martin F."/>
        </authorList>
    </citation>
    <scope>NUCLEOTIDE SEQUENCE</scope>
    <source>
        <strain evidence="1">HHB10654</strain>
    </source>
</reference>
<name>A0ACB8SKF1_9AGAM</name>
<proteinExistence type="predicted"/>
<gene>
    <name evidence="1" type="ORF">BV25DRAFT_1832377</name>
</gene>
<accession>A0ACB8SKF1</accession>
<dbReference type="Proteomes" id="UP000814140">
    <property type="component" value="Unassembled WGS sequence"/>
</dbReference>
<keyword evidence="2" id="KW-1185">Reference proteome</keyword>
<reference evidence="1" key="2">
    <citation type="journal article" date="2022" name="New Phytol.">
        <title>Evolutionary transition to the ectomycorrhizal habit in the genomes of a hyperdiverse lineage of mushroom-forming fungi.</title>
        <authorList>
            <person name="Looney B."/>
            <person name="Miyauchi S."/>
            <person name="Morin E."/>
            <person name="Drula E."/>
            <person name="Courty P.E."/>
            <person name="Kohler A."/>
            <person name="Kuo A."/>
            <person name="LaButti K."/>
            <person name="Pangilinan J."/>
            <person name="Lipzen A."/>
            <person name="Riley R."/>
            <person name="Andreopoulos W."/>
            <person name="He G."/>
            <person name="Johnson J."/>
            <person name="Nolan M."/>
            <person name="Tritt A."/>
            <person name="Barry K.W."/>
            <person name="Grigoriev I.V."/>
            <person name="Nagy L.G."/>
            <person name="Hibbett D."/>
            <person name="Henrissat B."/>
            <person name="Matheny P.B."/>
            <person name="Labbe J."/>
            <person name="Martin F.M."/>
        </authorList>
    </citation>
    <scope>NUCLEOTIDE SEQUENCE</scope>
    <source>
        <strain evidence="1">HHB10654</strain>
    </source>
</reference>